<comment type="caution">
    <text evidence="10">Lacks conserved residue(s) required for the propagation of feature annotation.</text>
</comment>
<keyword evidence="4 10" id="KW-0963">Cytoplasm</keyword>
<dbReference type="AlphaFoldDB" id="W0P0K5"/>
<proteinExistence type="inferred from homology"/>
<keyword evidence="7 10" id="KW-0067">ATP-binding</keyword>
<dbReference type="GO" id="GO:0005829">
    <property type="term" value="C:cytosol"/>
    <property type="evidence" value="ECO:0007669"/>
    <property type="project" value="TreeGrafter"/>
</dbReference>
<feature type="short sequence motif" description="'KMSKS' region" evidence="10">
    <location>
        <begin position="237"/>
        <end position="241"/>
    </location>
</feature>
<dbReference type="HOGENOM" id="CLU_015768_6_0_6"/>
<dbReference type="RefSeq" id="WP_044006120.1">
    <property type="nucleotide sequence ID" value="NZ_CP002697.1"/>
</dbReference>
<dbReference type="Gene3D" id="1.10.10.350">
    <property type="match status" value="1"/>
</dbReference>
<dbReference type="CDD" id="cd00808">
    <property type="entry name" value="GluRS_core"/>
    <property type="match status" value="1"/>
</dbReference>
<comment type="subcellular location">
    <subcellularLocation>
        <location evidence="1 10">Cytoplasm</location>
    </subcellularLocation>
</comment>
<sequence>MKIKTRFAPSPTGDLHIGSIRTALYSWLFARHHNGEFVLRIEDTDLQRSQKISIDSILQGLEWLGLNWDEGPYFQTKRLDRYKEVINILLEKKNAYKCFCSSQELEEIRTNQIQKGLKPRYPGTCRNLKINHLHNKDYVIRFKNPTTGKVIFNDKIRGDIIFDNSELDDLIIQRSNGIPTYNFCVVIDDLDMKITHVIRGEDHINNTPRQINILKSLGAQIPIYAHLSMILDEEGNKISKRKNALNIIEYYKKGFLPEALLNYIVRLGWSHGDKEIFSLLEMKKLFNLNFISKSSSIVNIKKLLWINKYYINNLSVQHISSLLKDYMEREKIDIHNGPSLELLVKLLRSRCHTLKEMTEFSRYFYEEFDFSDQKLVEKYLTCNNCQILEKIYNKLEKILVWNHLVISEVINNLSKKNQINTKEINMILRIVITGNIYSPSISSVIDLVGQKKTLLRIKKAINYINTLYI</sequence>
<dbReference type="PATRIC" id="fig|1009856.3.peg.64"/>
<dbReference type="EC" id="6.1.1.17" evidence="10"/>
<dbReference type="KEGG" id="bapu:BUMPUSDA_CDS00521"/>
<evidence type="ECO:0000256" key="10">
    <source>
        <dbReference type="HAMAP-Rule" id="MF_00022"/>
    </source>
</evidence>
<comment type="subunit">
    <text evidence="3 10">Monomer.</text>
</comment>
<keyword evidence="5 10" id="KW-0436">Ligase</keyword>
<dbReference type="InterPro" id="IPR033910">
    <property type="entry name" value="GluRS_core"/>
</dbReference>
<dbReference type="GO" id="GO:0005524">
    <property type="term" value="F:ATP binding"/>
    <property type="evidence" value="ECO:0007669"/>
    <property type="project" value="UniProtKB-UniRule"/>
</dbReference>
<dbReference type="FunFam" id="3.40.50.620:FF:000007">
    <property type="entry name" value="Glutamate--tRNA ligase"/>
    <property type="match status" value="1"/>
</dbReference>
<evidence type="ECO:0000256" key="3">
    <source>
        <dbReference type="ARBA" id="ARBA00011245"/>
    </source>
</evidence>
<dbReference type="InterPro" id="IPR020058">
    <property type="entry name" value="Glu/Gln-tRNA-synth_Ib_cat-dom"/>
</dbReference>
<comment type="similarity">
    <text evidence="2 10">Belongs to the class-I aminoacyl-tRNA synthetase family. Glutamate--tRNA ligase type 1 subfamily.</text>
</comment>
<dbReference type="InterPro" id="IPR004527">
    <property type="entry name" value="Glu-tRNA-ligase_bac/mito"/>
</dbReference>
<dbReference type="SUPFAM" id="SSF48163">
    <property type="entry name" value="An anticodon-binding domain of class I aminoacyl-tRNA synthetases"/>
    <property type="match status" value="1"/>
</dbReference>
<dbReference type="NCBIfam" id="TIGR00464">
    <property type="entry name" value="gltX_bact"/>
    <property type="match status" value="1"/>
</dbReference>
<dbReference type="GO" id="GO:0004818">
    <property type="term" value="F:glutamate-tRNA ligase activity"/>
    <property type="evidence" value="ECO:0007669"/>
    <property type="project" value="UniProtKB-UniRule"/>
</dbReference>
<evidence type="ECO:0000256" key="5">
    <source>
        <dbReference type="ARBA" id="ARBA00022598"/>
    </source>
</evidence>
<feature type="short sequence motif" description="'HIGH' region" evidence="10">
    <location>
        <begin position="9"/>
        <end position="19"/>
    </location>
</feature>
<dbReference type="GO" id="GO:0000049">
    <property type="term" value="F:tRNA binding"/>
    <property type="evidence" value="ECO:0007669"/>
    <property type="project" value="InterPro"/>
</dbReference>
<dbReference type="InterPro" id="IPR014729">
    <property type="entry name" value="Rossmann-like_a/b/a_fold"/>
</dbReference>
<reference evidence="13 14" key="1">
    <citation type="journal article" date="2013" name="BMC Genomics">
        <title>Comparative analysis of genome sequences from four strains of the Buchnera aphidicola Mp endosymbion of the green peach aphid, Myzus persicae.</title>
        <authorList>
            <person name="Jiang Z."/>
            <person name="Jones D.H."/>
            <person name="Khuri S."/>
            <person name="Tsinoremas N.F."/>
            <person name="Wyss T."/>
            <person name="Jander G."/>
            <person name="Wilson A.C."/>
        </authorList>
    </citation>
    <scope>NUCLEOTIDE SEQUENCE [LARGE SCALE GENOMIC DNA]</scope>
    <source>
        <strain evidence="14">str. USDA (Myzus persicae)</strain>
    </source>
</reference>
<comment type="function">
    <text evidence="10">Catalyzes the attachment of glutamate to tRNA(Glu) in a two-step reaction: glutamate is first activated by ATP to form Glu-AMP and then transferred to the acceptor end of tRNA(Glu).</text>
</comment>
<feature type="binding site" evidence="10">
    <location>
        <position position="240"/>
    </location>
    <ligand>
        <name>ATP</name>
        <dbReference type="ChEBI" id="CHEBI:30616"/>
    </ligand>
</feature>
<dbReference type="GO" id="GO:0006424">
    <property type="term" value="P:glutamyl-tRNA aminoacylation"/>
    <property type="evidence" value="ECO:0007669"/>
    <property type="project" value="UniProtKB-UniRule"/>
</dbReference>
<evidence type="ECO:0000313" key="14">
    <source>
        <dbReference type="Proteomes" id="UP000019087"/>
    </source>
</evidence>
<dbReference type="InterPro" id="IPR008925">
    <property type="entry name" value="aa_tRNA-synth_I_cd-bd_sf"/>
</dbReference>
<feature type="domain" description="Glutamyl/glutaminyl-tRNA synthetase class Ib catalytic" evidence="11">
    <location>
        <begin position="2"/>
        <end position="305"/>
    </location>
</feature>
<evidence type="ECO:0000256" key="8">
    <source>
        <dbReference type="ARBA" id="ARBA00022917"/>
    </source>
</evidence>
<keyword evidence="9 10" id="KW-0030">Aminoacyl-tRNA synthetase</keyword>
<evidence type="ECO:0000259" key="11">
    <source>
        <dbReference type="Pfam" id="PF00749"/>
    </source>
</evidence>
<dbReference type="InterPro" id="IPR020751">
    <property type="entry name" value="aa-tRNA-synth_I_codon-bd_sub2"/>
</dbReference>
<dbReference type="SUPFAM" id="SSF52374">
    <property type="entry name" value="Nucleotidylyl transferase"/>
    <property type="match status" value="1"/>
</dbReference>
<dbReference type="EMBL" id="CP002697">
    <property type="protein sequence ID" value="AHG60296.1"/>
    <property type="molecule type" value="Genomic_DNA"/>
</dbReference>
<keyword evidence="6 10" id="KW-0547">Nucleotide-binding</keyword>
<accession>W0P0K5</accession>
<gene>
    <name evidence="13" type="primary">gltx</name>
    <name evidence="10" type="synonym">gltX</name>
    <name evidence="13" type="ORF">BUMPUSDA_CDS00521</name>
</gene>
<evidence type="ECO:0000256" key="9">
    <source>
        <dbReference type="ARBA" id="ARBA00023146"/>
    </source>
</evidence>
<dbReference type="Pfam" id="PF00749">
    <property type="entry name" value="tRNA-synt_1c"/>
    <property type="match status" value="1"/>
</dbReference>
<name>W0P0K5_BUCMP</name>
<evidence type="ECO:0000256" key="2">
    <source>
        <dbReference type="ARBA" id="ARBA00007894"/>
    </source>
</evidence>
<feature type="domain" description="Aminoacyl-tRNA synthetase class I anticodon-binding" evidence="12">
    <location>
        <begin position="322"/>
        <end position="461"/>
    </location>
</feature>
<protein>
    <recommendedName>
        <fullName evidence="10">Glutamate--tRNA ligase</fullName>
        <ecNumber evidence="10">6.1.1.17</ecNumber>
    </recommendedName>
    <alternativeName>
        <fullName evidence="10">Glutamyl-tRNA synthetase</fullName>
        <shortName evidence="10">GluRS</shortName>
    </alternativeName>
</protein>
<dbReference type="PRINTS" id="PR00987">
    <property type="entry name" value="TRNASYNTHGLU"/>
</dbReference>
<evidence type="ECO:0000313" key="13">
    <source>
        <dbReference type="EMBL" id="AHG60296.1"/>
    </source>
</evidence>
<comment type="catalytic activity">
    <reaction evidence="10">
        <text>tRNA(Glu) + L-glutamate + ATP = L-glutamyl-tRNA(Glu) + AMP + diphosphate</text>
        <dbReference type="Rhea" id="RHEA:23540"/>
        <dbReference type="Rhea" id="RHEA-COMP:9663"/>
        <dbReference type="Rhea" id="RHEA-COMP:9680"/>
        <dbReference type="ChEBI" id="CHEBI:29985"/>
        <dbReference type="ChEBI" id="CHEBI:30616"/>
        <dbReference type="ChEBI" id="CHEBI:33019"/>
        <dbReference type="ChEBI" id="CHEBI:78442"/>
        <dbReference type="ChEBI" id="CHEBI:78520"/>
        <dbReference type="ChEBI" id="CHEBI:456215"/>
        <dbReference type="EC" id="6.1.1.17"/>
    </reaction>
</comment>
<dbReference type="HAMAP" id="MF_00022">
    <property type="entry name" value="Glu_tRNA_synth_type1"/>
    <property type="match status" value="1"/>
</dbReference>
<organism evidence="13 14">
    <name type="scientific">Buchnera aphidicola str. USDA</name>
    <name type="common">Myzus persicae</name>
    <dbReference type="NCBI Taxonomy" id="1009856"/>
    <lineage>
        <taxon>Bacteria</taxon>
        <taxon>Pseudomonadati</taxon>
        <taxon>Pseudomonadota</taxon>
        <taxon>Gammaproteobacteria</taxon>
        <taxon>Enterobacterales</taxon>
        <taxon>Erwiniaceae</taxon>
        <taxon>Buchnera</taxon>
    </lineage>
</organism>
<dbReference type="Pfam" id="PF19269">
    <property type="entry name" value="Anticodon_2"/>
    <property type="match status" value="1"/>
</dbReference>
<evidence type="ECO:0000256" key="7">
    <source>
        <dbReference type="ARBA" id="ARBA00022840"/>
    </source>
</evidence>
<evidence type="ECO:0000256" key="6">
    <source>
        <dbReference type="ARBA" id="ARBA00022741"/>
    </source>
</evidence>
<keyword evidence="8 10" id="KW-0648">Protein biosynthesis</keyword>
<evidence type="ECO:0000256" key="4">
    <source>
        <dbReference type="ARBA" id="ARBA00022490"/>
    </source>
</evidence>
<dbReference type="PANTHER" id="PTHR43311:SF2">
    <property type="entry name" value="GLUTAMATE--TRNA LIGASE, MITOCHONDRIAL-RELATED"/>
    <property type="match status" value="1"/>
</dbReference>
<dbReference type="Gene3D" id="3.40.50.620">
    <property type="entry name" value="HUPs"/>
    <property type="match status" value="1"/>
</dbReference>
<dbReference type="Proteomes" id="UP000019087">
    <property type="component" value="Chromosome"/>
</dbReference>
<dbReference type="InterPro" id="IPR045462">
    <property type="entry name" value="aa-tRNA-synth_I_cd-bd"/>
</dbReference>
<evidence type="ECO:0000259" key="12">
    <source>
        <dbReference type="Pfam" id="PF19269"/>
    </source>
</evidence>
<dbReference type="InterPro" id="IPR000924">
    <property type="entry name" value="Glu/Gln-tRNA-synth"/>
</dbReference>
<dbReference type="GO" id="GO:0008270">
    <property type="term" value="F:zinc ion binding"/>
    <property type="evidence" value="ECO:0007669"/>
    <property type="project" value="InterPro"/>
</dbReference>
<dbReference type="PANTHER" id="PTHR43311">
    <property type="entry name" value="GLUTAMATE--TRNA LIGASE"/>
    <property type="match status" value="1"/>
</dbReference>
<evidence type="ECO:0000256" key="1">
    <source>
        <dbReference type="ARBA" id="ARBA00004496"/>
    </source>
</evidence>
<dbReference type="InterPro" id="IPR049940">
    <property type="entry name" value="GluQ/Sye"/>
</dbReference>